<name>A0A448B823_CHRGE</name>
<sequence>MTKWAKFLRVVLYSGSVFLFVGSTYLLFVKEYTFYEFISAVMSGFIAFIFGKDGKIVLFEKK</sequence>
<evidence type="ECO:0000313" key="3">
    <source>
        <dbReference type="Proteomes" id="UP000279227"/>
    </source>
</evidence>
<protein>
    <submittedName>
        <fullName evidence="2">Uncharacterized protein</fullName>
    </submittedName>
</protein>
<accession>A0A448B823</accession>
<feature type="transmembrane region" description="Helical" evidence="1">
    <location>
        <begin position="34"/>
        <end position="51"/>
    </location>
</feature>
<dbReference type="STRING" id="525257.HMPREF0204_11384"/>
<keyword evidence="1" id="KW-0472">Membrane</keyword>
<dbReference type="RefSeq" id="WP_126358686.1">
    <property type="nucleotide sequence ID" value="NZ_LR134289.1"/>
</dbReference>
<gene>
    <name evidence="2" type="ORF">NCTC11432_04322</name>
</gene>
<reference evidence="2 3" key="1">
    <citation type="submission" date="2018-12" db="EMBL/GenBank/DDBJ databases">
        <authorList>
            <consortium name="Pathogen Informatics"/>
        </authorList>
    </citation>
    <scope>NUCLEOTIDE SEQUENCE [LARGE SCALE GENOMIC DNA]</scope>
    <source>
        <strain evidence="2 3">NCTC11432</strain>
    </source>
</reference>
<dbReference type="KEGG" id="cgle:NCTC11432_04322"/>
<proteinExistence type="predicted"/>
<evidence type="ECO:0000256" key="1">
    <source>
        <dbReference type="SAM" id="Phobius"/>
    </source>
</evidence>
<evidence type="ECO:0000313" key="2">
    <source>
        <dbReference type="EMBL" id="VEE10698.1"/>
    </source>
</evidence>
<dbReference type="AlphaFoldDB" id="A0A448B823"/>
<dbReference type="EMBL" id="LR134289">
    <property type="protein sequence ID" value="VEE10698.1"/>
    <property type="molecule type" value="Genomic_DNA"/>
</dbReference>
<organism evidence="2 3">
    <name type="scientific">Chryseobacterium gleum</name>
    <name type="common">Flavobacterium gleum</name>
    <dbReference type="NCBI Taxonomy" id="250"/>
    <lineage>
        <taxon>Bacteria</taxon>
        <taxon>Pseudomonadati</taxon>
        <taxon>Bacteroidota</taxon>
        <taxon>Flavobacteriia</taxon>
        <taxon>Flavobacteriales</taxon>
        <taxon>Weeksellaceae</taxon>
        <taxon>Chryseobacterium group</taxon>
        <taxon>Chryseobacterium</taxon>
    </lineage>
</organism>
<keyword evidence="1" id="KW-0812">Transmembrane</keyword>
<keyword evidence="1" id="KW-1133">Transmembrane helix</keyword>
<dbReference type="Proteomes" id="UP000279227">
    <property type="component" value="Chromosome"/>
</dbReference>
<feature type="transmembrane region" description="Helical" evidence="1">
    <location>
        <begin position="7"/>
        <end position="28"/>
    </location>
</feature>